<feature type="non-terminal residue" evidence="2">
    <location>
        <position position="1"/>
    </location>
</feature>
<gene>
    <name evidence="2" type="ORF">BG006_009244</name>
</gene>
<evidence type="ECO:0000313" key="2">
    <source>
        <dbReference type="EMBL" id="KAF9327462.1"/>
    </source>
</evidence>
<feature type="region of interest" description="Disordered" evidence="1">
    <location>
        <begin position="200"/>
        <end position="232"/>
    </location>
</feature>
<dbReference type="AlphaFoldDB" id="A0A9P5VJ22"/>
<proteinExistence type="predicted"/>
<feature type="compositionally biased region" description="Low complexity" evidence="1">
    <location>
        <begin position="207"/>
        <end position="217"/>
    </location>
</feature>
<sequence length="284" mass="30656">PNSPGSTTSSIFRTQQGGSSKNSIGTTAGTGGSFQSGVSMMLPLPSPGSQTRPSRPSFIKEGSNKSGNSTNNNNNSSSSSNGNGDGHGNSLFENGGVEVDRTNLDLPLLPHLIDLGKELSHFSTTVARVVPQWPALYKGKVDSAAGGANDDENDGHDDEEEVVVDKDILRRVGRVCWDIIETIQNRVEYSVQMEEAERRRAAQGYHGSNDNNNYGSGNNVGGVYGKSKVSREGSRDGEESYFVYEHDHHANDHDCESFEGYGRGSYDSEDESFEHSGHENNYGQ</sequence>
<feature type="compositionally biased region" description="Low complexity" evidence="1">
    <location>
        <begin position="64"/>
        <end position="82"/>
    </location>
</feature>
<evidence type="ECO:0000313" key="3">
    <source>
        <dbReference type="Proteomes" id="UP000696485"/>
    </source>
</evidence>
<dbReference type="EMBL" id="JAAAUY010000663">
    <property type="protein sequence ID" value="KAF9327462.1"/>
    <property type="molecule type" value="Genomic_DNA"/>
</dbReference>
<feature type="compositionally biased region" description="Polar residues" evidence="1">
    <location>
        <begin position="1"/>
        <end position="27"/>
    </location>
</feature>
<protein>
    <submittedName>
        <fullName evidence="2">Uncharacterized protein</fullName>
    </submittedName>
</protein>
<name>A0A9P5VJ22_9FUNG</name>
<organism evidence="2 3">
    <name type="scientific">Podila minutissima</name>
    <dbReference type="NCBI Taxonomy" id="64525"/>
    <lineage>
        <taxon>Eukaryota</taxon>
        <taxon>Fungi</taxon>
        <taxon>Fungi incertae sedis</taxon>
        <taxon>Mucoromycota</taxon>
        <taxon>Mortierellomycotina</taxon>
        <taxon>Mortierellomycetes</taxon>
        <taxon>Mortierellales</taxon>
        <taxon>Mortierellaceae</taxon>
        <taxon>Podila</taxon>
    </lineage>
</organism>
<feature type="region of interest" description="Disordered" evidence="1">
    <location>
        <begin position="1"/>
        <end position="94"/>
    </location>
</feature>
<feature type="region of interest" description="Disordered" evidence="1">
    <location>
        <begin position="247"/>
        <end position="284"/>
    </location>
</feature>
<accession>A0A9P5VJ22</accession>
<evidence type="ECO:0000256" key="1">
    <source>
        <dbReference type="SAM" id="MobiDB-lite"/>
    </source>
</evidence>
<feature type="compositionally biased region" description="Basic and acidic residues" evidence="1">
    <location>
        <begin position="247"/>
        <end position="256"/>
    </location>
</feature>
<dbReference type="Proteomes" id="UP000696485">
    <property type="component" value="Unassembled WGS sequence"/>
</dbReference>
<keyword evidence="3" id="KW-1185">Reference proteome</keyword>
<comment type="caution">
    <text evidence="2">The sequence shown here is derived from an EMBL/GenBank/DDBJ whole genome shotgun (WGS) entry which is preliminary data.</text>
</comment>
<reference evidence="2" key="1">
    <citation type="journal article" date="2020" name="Fungal Divers.">
        <title>Resolving the Mortierellaceae phylogeny through synthesis of multi-gene phylogenetics and phylogenomics.</title>
        <authorList>
            <person name="Vandepol N."/>
            <person name="Liber J."/>
            <person name="Desiro A."/>
            <person name="Na H."/>
            <person name="Kennedy M."/>
            <person name="Barry K."/>
            <person name="Grigoriev I.V."/>
            <person name="Miller A.N."/>
            <person name="O'Donnell K."/>
            <person name="Stajich J.E."/>
            <person name="Bonito G."/>
        </authorList>
    </citation>
    <scope>NUCLEOTIDE SEQUENCE</scope>
    <source>
        <strain evidence="2">NVP1</strain>
    </source>
</reference>